<comment type="caution">
    <text evidence="1">The sequence shown here is derived from an EMBL/GenBank/DDBJ whole genome shotgun (WGS) entry which is preliminary data.</text>
</comment>
<organism evidence="1">
    <name type="scientific">uncultured bacterium</name>
    <name type="common">gcode 4</name>
    <dbReference type="NCBI Taxonomy" id="1234023"/>
    <lineage>
        <taxon>Bacteria</taxon>
        <taxon>environmental samples</taxon>
    </lineage>
</organism>
<proteinExistence type="predicted"/>
<accession>K1XXZ4</accession>
<dbReference type="EMBL" id="AMFJ01034237">
    <property type="protein sequence ID" value="EKD29861.1"/>
    <property type="molecule type" value="Genomic_DNA"/>
</dbReference>
<reference evidence="1" key="1">
    <citation type="journal article" date="2012" name="Science">
        <title>Fermentation, hydrogen, and sulfur metabolism in multiple uncultivated bacterial phyla.</title>
        <authorList>
            <person name="Wrighton K.C."/>
            <person name="Thomas B.C."/>
            <person name="Sharon I."/>
            <person name="Miller C.S."/>
            <person name="Castelle C.J."/>
            <person name="VerBerkmoes N.C."/>
            <person name="Wilkins M.J."/>
            <person name="Hettich R.L."/>
            <person name="Lipton M.S."/>
            <person name="Williams K.H."/>
            <person name="Long P.E."/>
            <person name="Banfield J.F."/>
        </authorList>
    </citation>
    <scope>NUCLEOTIDE SEQUENCE [LARGE SCALE GENOMIC DNA]</scope>
</reference>
<name>K1XXZ4_9BACT</name>
<gene>
    <name evidence="1" type="ORF">ACD_78C00237G0001</name>
</gene>
<sequence>MQISYFRSLFYDEINPWKKRTNKSIEDSSKGFHILADKNSGNRLFFVKFIFLVLIKGFSDFEKGEFFLLLQILGSSLQKIRNHGTSHHRIFHIECILNMHCIAIVRIPNESVFILIGERIIVRFEESFRREICIDTVSKFDIRIFFGNGEGSGDRSVRNLFVPVDSSEFLDQILFNGDIFRCSPAWNFHTESIAYEWNFESESLKNFLRSLFWNPESEFFLHEGEIDTDSDISNLRLIKVRKRTEILSFFSEEF</sequence>
<evidence type="ECO:0000313" key="1">
    <source>
        <dbReference type="EMBL" id="EKD29861.1"/>
    </source>
</evidence>
<dbReference type="AlphaFoldDB" id="K1XXZ4"/>
<protein>
    <submittedName>
        <fullName evidence="1">Uncharacterized protein</fullName>
    </submittedName>
</protein>